<dbReference type="SMART" id="SM00321">
    <property type="entry name" value="WSC"/>
    <property type="match status" value="2"/>
</dbReference>
<keyword evidence="4" id="KW-1185">Reference proteome</keyword>
<accession>A0A9P3G5E2</accession>
<comment type="caution">
    <text evidence="3">The sequence shown here is derived from an EMBL/GenBank/DDBJ whole genome shotgun (WGS) entry which is preliminary data.</text>
</comment>
<dbReference type="AlphaFoldDB" id="A0A9P3G5E2"/>
<feature type="domain" description="WSC" evidence="2">
    <location>
        <begin position="21"/>
        <end position="114"/>
    </location>
</feature>
<dbReference type="PANTHER" id="PTHR45964:SF9">
    <property type="entry name" value="SULFOTRANSFERASE"/>
    <property type="match status" value="1"/>
</dbReference>
<reference evidence="3 4" key="1">
    <citation type="submission" date="2021-08" db="EMBL/GenBank/DDBJ databases">
        <title>Draft Genome Sequence of Phanerochaete sordida strain YK-624.</title>
        <authorList>
            <person name="Mori T."/>
            <person name="Dohra H."/>
            <person name="Suzuki T."/>
            <person name="Kawagishi H."/>
            <person name="Hirai H."/>
        </authorList>
    </citation>
    <scope>NUCLEOTIDE SEQUENCE [LARGE SCALE GENOMIC DNA]</scope>
    <source>
        <strain evidence="3 4">YK-624</strain>
    </source>
</reference>
<organism evidence="3 4">
    <name type="scientific">Phanerochaete sordida</name>
    <dbReference type="NCBI Taxonomy" id="48140"/>
    <lineage>
        <taxon>Eukaryota</taxon>
        <taxon>Fungi</taxon>
        <taxon>Dikarya</taxon>
        <taxon>Basidiomycota</taxon>
        <taxon>Agaricomycotina</taxon>
        <taxon>Agaricomycetes</taxon>
        <taxon>Polyporales</taxon>
        <taxon>Phanerochaetaceae</taxon>
        <taxon>Phanerochaete</taxon>
    </lineage>
</organism>
<keyword evidence="1" id="KW-0677">Repeat</keyword>
<protein>
    <submittedName>
        <fullName evidence="3">WSC-domain-containing protein</fullName>
    </submittedName>
</protein>
<proteinExistence type="predicted"/>
<dbReference type="InterPro" id="IPR051589">
    <property type="entry name" value="Sialate-O-sulfotransferase"/>
</dbReference>
<evidence type="ECO:0000313" key="3">
    <source>
        <dbReference type="EMBL" id="GJE88412.1"/>
    </source>
</evidence>
<dbReference type="PROSITE" id="PS51212">
    <property type="entry name" value="WSC"/>
    <property type="match status" value="2"/>
</dbReference>
<dbReference type="InterPro" id="IPR002889">
    <property type="entry name" value="WSC_carb-bd"/>
</dbReference>
<sequence length="221" mass="22907">MSTTTSTSPTPTPPPPLPSGWTVKSACAQDGASRILSNDVGTTLSNNTPNNCIAYCTAKGYDFAGVEYGSECHCGTGTANDPSPLDPSSCGNPCAGDAGQTCGGSWAIQIYQNPAVPETLPDGWALVRYCAVDEANRVIIDDQVTILPNNTPATCVEYCDAAEFDYAGVEYGDECHCGTGYTGGARAPTTDCNMPCSGNPSLTCGAGWRIQIYSSEPQTSS</sequence>
<dbReference type="Pfam" id="PF01822">
    <property type="entry name" value="WSC"/>
    <property type="match status" value="2"/>
</dbReference>
<feature type="domain" description="WSC" evidence="2">
    <location>
        <begin position="124"/>
        <end position="216"/>
    </location>
</feature>
<dbReference type="Proteomes" id="UP000703269">
    <property type="component" value="Unassembled WGS sequence"/>
</dbReference>
<dbReference type="EMBL" id="BPQB01000009">
    <property type="protein sequence ID" value="GJE88412.1"/>
    <property type="molecule type" value="Genomic_DNA"/>
</dbReference>
<dbReference type="PANTHER" id="PTHR45964">
    <property type="entry name" value="WSCD FAMILY MEMBER CG9164"/>
    <property type="match status" value="1"/>
</dbReference>
<evidence type="ECO:0000313" key="4">
    <source>
        <dbReference type="Proteomes" id="UP000703269"/>
    </source>
</evidence>
<evidence type="ECO:0000256" key="1">
    <source>
        <dbReference type="ARBA" id="ARBA00022737"/>
    </source>
</evidence>
<name>A0A9P3G5E2_9APHY</name>
<evidence type="ECO:0000259" key="2">
    <source>
        <dbReference type="PROSITE" id="PS51212"/>
    </source>
</evidence>
<dbReference type="OrthoDB" id="5985073at2759"/>
<gene>
    <name evidence="3" type="ORF">PsYK624_044950</name>
</gene>